<dbReference type="EMBL" id="FOXX01000003">
    <property type="protein sequence ID" value="SFQ47197.1"/>
    <property type="molecule type" value="Genomic_DNA"/>
</dbReference>
<sequence>MFFVMFLKSETKEVLTFQKISFQEACERTHELERKYRQQEKIASIDFHVLNEENQELYAGTYQLGSHFAMNLLDHIKKQLSKMNLKPQQEAIKQFFLKKLYHEVPYRLHPEAIEFPEEEEVESTLMTGTSSKGGYTSKLSRLHRKMIYGGSALSVLLLSIGCWTTVSASQQQSDEVVQLQQKLREEEKLTNLYETALLGDTEKAIEQLSKEKGKQGSKVQQEVYMGLLLEEKKYKEAVKVGGKKKVEDLLLEKGDVQQLKAFQELFPSATGTFDVAYLEQRWEDVLSQKGVRMTEKRQRMKGYALLRTGKVEEAKKQVNHLQDERIHQKIKQYEQVHQEIKDLQKQIEGEQQKEPKDAGEIQSLTEEKQKKERTLSSI</sequence>
<proteinExistence type="predicted"/>
<protein>
    <submittedName>
        <fullName evidence="2">Uncharacterized protein</fullName>
    </submittedName>
</protein>
<evidence type="ECO:0000256" key="1">
    <source>
        <dbReference type="SAM" id="MobiDB-lite"/>
    </source>
</evidence>
<name>A0A1I5YTL0_9BACI</name>
<organism evidence="2 3">
    <name type="scientific">Priestia endophytica DSM 13796</name>
    <dbReference type="NCBI Taxonomy" id="1121089"/>
    <lineage>
        <taxon>Bacteria</taxon>
        <taxon>Bacillati</taxon>
        <taxon>Bacillota</taxon>
        <taxon>Bacilli</taxon>
        <taxon>Bacillales</taxon>
        <taxon>Bacillaceae</taxon>
        <taxon>Priestia</taxon>
    </lineage>
</organism>
<keyword evidence="3" id="KW-1185">Reference proteome</keyword>
<dbReference type="RefSeq" id="WP_061804509.1">
    <property type="nucleotide sequence ID" value="NZ_FOXX01000003.1"/>
</dbReference>
<dbReference type="GeneID" id="93710238"/>
<dbReference type="Proteomes" id="UP000182762">
    <property type="component" value="Unassembled WGS sequence"/>
</dbReference>
<comment type="caution">
    <text evidence="2">The sequence shown here is derived from an EMBL/GenBank/DDBJ whole genome shotgun (WGS) entry which is preliminary data.</text>
</comment>
<evidence type="ECO:0000313" key="2">
    <source>
        <dbReference type="EMBL" id="SFQ47197.1"/>
    </source>
</evidence>
<gene>
    <name evidence="2" type="ORF">SAMN02745910_01535</name>
</gene>
<feature type="region of interest" description="Disordered" evidence="1">
    <location>
        <begin position="345"/>
        <end position="378"/>
    </location>
</feature>
<reference evidence="2 3" key="1">
    <citation type="submission" date="2016-10" db="EMBL/GenBank/DDBJ databases">
        <authorList>
            <person name="Varghese N."/>
            <person name="Submissions S."/>
        </authorList>
    </citation>
    <scope>NUCLEOTIDE SEQUENCE [LARGE SCALE GENOMIC DNA]</scope>
    <source>
        <strain evidence="2 3">DSM 13796</strain>
    </source>
</reference>
<evidence type="ECO:0000313" key="3">
    <source>
        <dbReference type="Proteomes" id="UP000182762"/>
    </source>
</evidence>
<accession>A0A1I5YTL0</accession>